<evidence type="ECO:0000313" key="3">
    <source>
        <dbReference type="Proteomes" id="UP000550707"/>
    </source>
</evidence>
<proteinExistence type="predicted"/>
<sequence>MYLEMQVEEGNQTRCWGRSLMEQAPITPQLSGTAAPGSDCALVSLPRARWRPCQPGKLMSGLVQKLAEEAAAPPPRTSLRECGGTVRTPQSLPSTPVHHPYVAIPSEGPRAKAHWAAHLTFRSWGHTIAPGSFGEPSGGQTKVVSCGQTGH</sequence>
<accession>A0A7J8FS33</accession>
<protein>
    <submittedName>
        <fullName evidence="2">Uncharacterized protein</fullName>
    </submittedName>
</protein>
<feature type="compositionally biased region" description="Polar residues" evidence="1">
    <location>
        <begin position="138"/>
        <end position="151"/>
    </location>
</feature>
<dbReference type="InParanoid" id="A0A7J8FS33"/>
<dbReference type="Proteomes" id="UP000550707">
    <property type="component" value="Unassembled WGS sequence"/>
</dbReference>
<keyword evidence="3" id="KW-1185">Reference proteome</keyword>
<feature type="region of interest" description="Disordered" evidence="1">
    <location>
        <begin position="71"/>
        <end position="94"/>
    </location>
</feature>
<reference evidence="2 3" key="1">
    <citation type="journal article" date="2020" name="Nature">
        <title>Six reference-quality genomes reveal evolution of bat adaptations.</title>
        <authorList>
            <person name="Jebb D."/>
            <person name="Huang Z."/>
            <person name="Pippel M."/>
            <person name="Hughes G.M."/>
            <person name="Lavrichenko K."/>
            <person name="Devanna P."/>
            <person name="Winkler S."/>
            <person name="Jermiin L.S."/>
            <person name="Skirmuntt E.C."/>
            <person name="Katzourakis A."/>
            <person name="Burkitt-Gray L."/>
            <person name="Ray D.A."/>
            <person name="Sullivan K.A.M."/>
            <person name="Roscito J.G."/>
            <person name="Kirilenko B.M."/>
            <person name="Davalos L.M."/>
            <person name="Corthals A.P."/>
            <person name="Power M.L."/>
            <person name="Jones G."/>
            <person name="Ransome R.D."/>
            <person name="Dechmann D.K.N."/>
            <person name="Locatelli A.G."/>
            <person name="Puechmaille S.J."/>
            <person name="Fedrigo O."/>
            <person name="Jarvis E.D."/>
            <person name="Hiller M."/>
            <person name="Vernes S.C."/>
            <person name="Myers E.W."/>
            <person name="Teeling E.C."/>
        </authorList>
    </citation>
    <scope>NUCLEOTIDE SEQUENCE [LARGE SCALE GENOMIC DNA]</scope>
    <source>
        <strain evidence="2">MMolMol1</strain>
        <tissue evidence="2">Muscle</tissue>
    </source>
</reference>
<gene>
    <name evidence="2" type="ORF">HJG59_008440</name>
</gene>
<comment type="caution">
    <text evidence="2">The sequence shown here is derived from an EMBL/GenBank/DDBJ whole genome shotgun (WGS) entry which is preliminary data.</text>
</comment>
<evidence type="ECO:0000256" key="1">
    <source>
        <dbReference type="SAM" id="MobiDB-lite"/>
    </source>
</evidence>
<name>A0A7J8FS33_MOLMO</name>
<dbReference type="AlphaFoldDB" id="A0A7J8FS33"/>
<evidence type="ECO:0000313" key="2">
    <source>
        <dbReference type="EMBL" id="KAF6450583.1"/>
    </source>
</evidence>
<feature type="region of interest" description="Disordered" evidence="1">
    <location>
        <begin position="131"/>
        <end position="151"/>
    </location>
</feature>
<organism evidence="2 3">
    <name type="scientific">Molossus molossus</name>
    <name type="common">Pallas' mastiff bat</name>
    <name type="synonym">Vespertilio molossus</name>
    <dbReference type="NCBI Taxonomy" id="27622"/>
    <lineage>
        <taxon>Eukaryota</taxon>
        <taxon>Metazoa</taxon>
        <taxon>Chordata</taxon>
        <taxon>Craniata</taxon>
        <taxon>Vertebrata</taxon>
        <taxon>Euteleostomi</taxon>
        <taxon>Mammalia</taxon>
        <taxon>Eutheria</taxon>
        <taxon>Laurasiatheria</taxon>
        <taxon>Chiroptera</taxon>
        <taxon>Yangochiroptera</taxon>
        <taxon>Molossidae</taxon>
        <taxon>Molossus</taxon>
    </lineage>
</organism>
<dbReference type="EMBL" id="JACASF010000011">
    <property type="protein sequence ID" value="KAF6450583.1"/>
    <property type="molecule type" value="Genomic_DNA"/>
</dbReference>